<sequence>MKLKNQQVYHLIVYIYFMRQTITQLLQHANKDIDIYEAEILLSHVLKKTKEYIISNPKIKVNLFVSYKYKKLIKKRSKGIPIAYLTGHKEFFGLNFFINKYTLIPRPDTEILVESVLNYITNKNILIDIGTGSGCIPISILKNKKVTTAYATDISKKALKIANKNAHSHNVKITFLQGSLLEPLIDIIKNIDDIYITANLPYLTEEQFKTEKSIQYEPKSALVAKNNGLDLYEKLLHQIKTFSNKTITAFFEIDPSQSKNITNLIKKIFTKSKIEIKKDLSNYDRVIIIKIVN</sequence>
<evidence type="ECO:0000256" key="1">
    <source>
        <dbReference type="ARBA" id="ARBA00022603"/>
    </source>
</evidence>
<dbReference type="AlphaFoldDB" id="A0A1F6LKB1"/>
<evidence type="ECO:0000256" key="3">
    <source>
        <dbReference type="ARBA" id="ARBA00022691"/>
    </source>
</evidence>
<gene>
    <name evidence="5" type="ORF">A2725_02260</name>
</gene>
<dbReference type="Gene3D" id="3.40.50.150">
    <property type="entry name" value="Vaccinia Virus protein VP39"/>
    <property type="match status" value="1"/>
</dbReference>
<dbReference type="Proteomes" id="UP000177067">
    <property type="component" value="Unassembled WGS sequence"/>
</dbReference>
<evidence type="ECO:0000313" key="6">
    <source>
        <dbReference type="Proteomes" id="UP000177067"/>
    </source>
</evidence>
<dbReference type="GO" id="GO:0008276">
    <property type="term" value="F:protein methyltransferase activity"/>
    <property type="evidence" value="ECO:0007669"/>
    <property type="project" value="InterPro"/>
</dbReference>
<comment type="caution">
    <text evidence="5">The sequence shown here is derived from an EMBL/GenBank/DDBJ whole genome shotgun (WGS) entry which is preliminary data.</text>
</comment>
<dbReference type="SUPFAM" id="SSF53335">
    <property type="entry name" value="S-adenosyl-L-methionine-dependent methyltransferases"/>
    <property type="match status" value="1"/>
</dbReference>
<dbReference type="InterPro" id="IPR029063">
    <property type="entry name" value="SAM-dependent_MTases_sf"/>
</dbReference>
<accession>A0A1F6LKB1</accession>
<organism evidence="5 6">
    <name type="scientific">Candidatus Magasanikbacteria bacterium RIFCSPHIGHO2_01_FULL_33_34</name>
    <dbReference type="NCBI Taxonomy" id="1798671"/>
    <lineage>
        <taxon>Bacteria</taxon>
        <taxon>Candidatus Magasanikiibacteriota</taxon>
    </lineage>
</organism>
<dbReference type="InterPro" id="IPR050320">
    <property type="entry name" value="N5-glutamine_MTase"/>
</dbReference>
<dbReference type="InterPro" id="IPR019874">
    <property type="entry name" value="RF_methyltr_PrmC"/>
</dbReference>
<dbReference type="GO" id="GO:0032259">
    <property type="term" value="P:methylation"/>
    <property type="evidence" value="ECO:0007669"/>
    <property type="project" value="UniProtKB-KW"/>
</dbReference>
<evidence type="ECO:0000313" key="5">
    <source>
        <dbReference type="EMBL" id="OGH59818.1"/>
    </source>
</evidence>
<keyword evidence="2 5" id="KW-0808">Transferase</keyword>
<dbReference type="InterPro" id="IPR040758">
    <property type="entry name" value="PrmC_N"/>
</dbReference>
<name>A0A1F6LKB1_9BACT</name>
<keyword evidence="1 5" id="KW-0489">Methyltransferase</keyword>
<dbReference type="Pfam" id="PF12847">
    <property type="entry name" value="Methyltransf_18"/>
    <property type="match status" value="1"/>
</dbReference>
<reference evidence="5 6" key="1">
    <citation type="journal article" date="2016" name="Nat. Commun.">
        <title>Thousands of microbial genomes shed light on interconnected biogeochemical processes in an aquifer system.</title>
        <authorList>
            <person name="Anantharaman K."/>
            <person name="Brown C.T."/>
            <person name="Hug L.A."/>
            <person name="Sharon I."/>
            <person name="Castelle C.J."/>
            <person name="Probst A.J."/>
            <person name="Thomas B.C."/>
            <person name="Singh A."/>
            <person name="Wilkins M.J."/>
            <person name="Karaoz U."/>
            <person name="Brodie E.L."/>
            <person name="Williams K.H."/>
            <person name="Hubbard S.S."/>
            <person name="Banfield J.F."/>
        </authorList>
    </citation>
    <scope>NUCLEOTIDE SEQUENCE [LARGE SCALE GENOMIC DNA]</scope>
</reference>
<keyword evidence="3" id="KW-0949">S-adenosyl-L-methionine</keyword>
<dbReference type="CDD" id="cd02440">
    <property type="entry name" value="AdoMet_MTases"/>
    <property type="match status" value="1"/>
</dbReference>
<dbReference type="NCBIfam" id="TIGR03534">
    <property type="entry name" value="RF_mod_PrmC"/>
    <property type="match status" value="1"/>
</dbReference>
<evidence type="ECO:0000259" key="4">
    <source>
        <dbReference type="Pfam" id="PF17827"/>
    </source>
</evidence>
<feature type="domain" description="Release factor glutamine methyltransferase N-terminal" evidence="4">
    <location>
        <begin position="20"/>
        <end position="87"/>
    </location>
</feature>
<dbReference type="InterPro" id="IPR004556">
    <property type="entry name" value="HemK-like"/>
</dbReference>
<dbReference type="Gene3D" id="1.10.8.10">
    <property type="entry name" value="DNA helicase RuvA subunit, C-terminal domain"/>
    <property type="match status" value="1"/>
</dbReference>
<proteinExistence type="predicted"/>
<dbReference type="PANTHER" id="PTHR18895:SF74">
    <property type="entry name" value="MTRF1L RELEASE FACTOR GLUTAMINE METHYLTRANSFERASE"/>
    <property type="match status" value="1"/>
</dbReference>
<dbReference type="NCBIfam" id="TIGR00536">
    <property type="entry name" value="hemK_fam"/>
    <property type="match status" value="1"/>
</dbReference>
<dbReference type="EMBL" id="MFPS01000006">
    <property type="protein sequence ID" value="OGH59818.1"/>
    <property type="molecule type" value="Genomic_DNA"/>
</dbReference>
<dbReference type="PANTHER" id="PTHR18895">
    <property type="entry name" value="HEMK METHYLTRANSFERASE"/>
    <property type="match status" value="1"/>
</dbReference>
<dbReference type="Pfam" id="PF17827">
    <property type="entry name" value="PrmC_N"/>
    <property type="match status" value="1"/>
</dbReference>
<protein>
    <submittedName>
        <fullName evidence="5">Protein-(Glutamine-N5) methyltransferase, release factor-specific</fullName>
    </submittedName>
</protein>
<evidence type="ECO:0000256" key="2">
    <source>
        <dbReference type="ARBA" id="ARBA00022679"/>
    </source>
</evidence>